<protein>
    <submittedName>
        <fullName evidence="3">Copper resistance protein B</fullName>
    </submittedName>
</protein>
<name>A0ABQ1FDV7_9SPHN</name>
<evidence type="ECO:0000256" key="1">
    <source>
        <dbReference type="SAM" id="MobiDB-lite"/>
    </source>
</evidence>
<sequence>MNRAMKLAATLVAGAALLPASALAQDHSQHGKQEEQEKEKAEQPAPAPTQAPILPGLQFGPDGQLTVGEADTVIPLDETPPPAALEGPRHAADEIYGEAAMAPARAQLAEENGSMTTGMVMVERLEYRGGAHDAYLWDAQAWYGGDIDKIWLKSEGEGEFGEPLEDADVQALWSRAIGPWFDFQAGVRYTIAPVERAHLAVGVQGLMPYMFHVDAAAFLSTEGDLTALVEAELDQKITQRLILQPRVEMEFSAQDIPEFDLGSGITKIEAGARLRYEIAREFAPYVGVGWERKIGRTADIARAEGEGTGGFVAVLGVRAWF</sequence>
<organism evidence="3 4">
    <name type="scientific">Blastomonas marina</name>
    <dbReference type="NCBI Taxonomy" id="1867408"/>
    <lineage>
        <taxon>Bacteria</taxon>
        <taxon>Pseudomonadati</taxon>
        <taxon>Pseudomonadota</taxon>
        <taxon>Alphaproteobacteria</taxon>
        <taxon>Sphingomonadales</taxon>
        <taxon>Sphingomonadaceae</taxon>
        <taxon>Blastomonas</taxon>
    </lineage>
</organism>
<dbReference type="InterPro" id="IPR007939">
    <property type="entry name" value="Cu-R_B_prcur"/>
</dbReference>
<keyword evidence="2" id="KW-0732">Signal</keyword>
<dbReference type="RefSeq" id="WP_229658144.1">
    <property type="nucleotide sequence ID" value="NZ_BMID01000001.1"/>
</dbReference>
<dbReference type="EMBL" id="BMID01000001">
    <property type="protein sequence ID" value="GGA07941.1"/>
    <property type="molecule type" value="Genomic_DNA"/>
</dbReference>
<reference evidence="4" key="1">
    <citation type="journal article" date="2019" name="Int. J. Syst. Evol. Microbiol.">
        <title>The Global Catalogue of Microorganisms (GCM) 10K type strain sequencing project: providing services to taxonomists for standard genome sequencing and annotation.</title>
        <authorList>
            <consortium name="The Broad Institute Genomics Platform"/>
            <consortium name="The Broad Institute Genome Sequencing Center for Infectious Disease"/>
            <person name="Wu L."/>
            <person name="Ma J."/>
        </authorList>
    </citation>
    <scope>NUCLEOTIDE SEQUENCE [LARGE SCALE GENOMIC DNA]</scope>
    <source>
        <strain evidence="4">CGMCC 1.15297</strain>
    </source>
</reference>
<evidence type="ECO:0000313" key="3">
    <source>
        <dbReference type="EMBL" id="GGA07941.1"/>
    </source>
</evidence>
<gene>
    <name evidence="3" type="ORF">GCM10010923_17560</name>
</gene>
<dbReference type="Proteomes" id="UP000603317">
    <property type="component" value="Unassembled WGS sequence"/>
</dbReference>
<evidence type="ECO:0000313" key="4">
    <source>
        <dbReference type="Proteomes" id="UP000603317"/>
    </source>
</evidence>
<feature type="compositionally biased region" description="Basic and acidic residues" evidence="1">
    <location>
        <begin position="27"/>
        <end position="42"/>
    </location>
</feature>
<feature type="chain" id="PRO_5045241194" evidence="2">
    <location>
        <begin position="25"/>
        <end position="321"/>
    </location>
</feature>
<accession>A0ABQ1FDV7</accession>
<comment type="caution">
    <text evidence="3">The sequence shown here is derived from an EMBL/GenBank/DDBJ whole genome shotgun (WGS) entry which is preliminary data.</text>
</comment>
<keyword evidence="4" id="KW-1185">Reference proteome</keyword>
<evidence type="ECO:0000256" key="2">
    <source>
        <dbReference type="SAM" id="SignalP"/>
    </source>
</evidence>
<feature type="region of interest" description="Disordered" evidence="1">
    <location>
        <begin position="23"/>
        <end position="53"/>
    </location>
</feature>
<dbReference type="Pfam" id="PF05275">
    <property type="entry name" value="CopB"/>
    <property type="match status" value="1"/>
</dbReference>
<feature type="signal peptide" evidence="2">
    <location>
        <begin position="1"/>
        <end position="24"/>
    </location>
</feature>
<proteinExistence type="predicted"/>